<sequence>MLYLVLILAIIYLIYKWGTNTFDYFEKRGIKYNKPLFLVGSRLSILLKNSSMVDSVQKTYKEFRNEKISGMFEFKHPTYFIRDPDIIKRLAIKEFDHFTDHRLVLDEEVEPLFAKGLFGLTGQKWKDMRATLSPAFTGSKMRLMFNLMNKVGSQMTASIRNQIDSGKNNEVEFKEFARNFTLDIIATCAFGIEVNSFEHPDNEFIKIARKATNFGDIPIYKFIGFFLFPKLMAKLNIKFLDKDLYVFFDEVLSDTIQQREKKGIVRNDMIDLLLQAKKGSLTHDESQEETLSNIGFATVEESDIGKHKVKRTWTDEDLMAQAFIFFFAGFETVSTVMTFMAYELLLNPDVQTKLQKEIDEVYKSLGGKELTYEHVQGMKYMDMVVSETLRKWPAAPVVDRNCTKPFTLEYDDKKIDFEIGRNFYVPIYAIHHDPLYYENPEKFDPERFSDENKDKIANVLYAPFGIGPRNCIGSRFALLEVKTIFYYLLLNFSFEATSKTKIPIQFVKIPSIFQIEGGLDIALAPRSK</sequence>
<evidence type="ECO:0000256" key="14">
    <source>
        <dbReference type="PIRSR" id="PIRSR602401-1"/>
    </source>
</evidence>
<reference evidence="17" key="3">
    <citation type="submission" date="2022-10" db="EMBL/GenBank/DDBJ databases">
        <authorList>
            <consortium name="ENA_rothamsted_submissions"/>
            <consortium name="culmorum"/>
            <person name="King R."/>
        </authorList>
    </citation>
    <scope>NUCLEOTIDE SEQUENCE</scope>
</reference>
<organism evidence="16">
    <name type="scientific">Chironomus riparius</name>
    <dbReference type="NCBI Taxonomy" id="315576"/>
    <lineage>
        <taxon>Eukaryota</taxon>
        <taxon>Metazoa</taxon>
        <taxon>Ecdysozoa</taxon>
        <taxon>Arthropoda</taxon>
        <taxon>Hexapoda</taxon>
        <taxon>Insecta</taxon>
        <taxon>Pterygota</taxon>
        <taxon>Neoptera</taxon>
        <taxon>Endopterygota</taxon>
        <taxon>Diptera</taxon>
        <taxon>Nematocera</taxon>
        <taxon>Chironomoidea</taxon>
        <taxon>Chironomidae</taxon>
        <taxon>Chironominae</taxon>
        <taxon>Chironomus</taxon>
    </lineage>
</organism>
<protein>
    <submittedName>
        <fullName evidence="16">CYP9AT2</fullName>
    </submittedName>
</protein>
<dbReference type="GO" id="GO:0004497">
    <property type="term" value="F:monooxygenase activity"/>
    <property type="evidence" value="ECO:0007669"/>
    <property type="project" value="UniProtKB-KW"/>
</dbReference>
<keyword evidence="9" id="KW-0492">Microsome</keyword>
<evidence type="ECO:0000256" key="13">
    <source>
        <dbReference type="ARBA" id="ARBA00023136"/>
    </source>
</evidence>
<dbReference type="InterPro" id="IPR002401">
    <property type="entry name" value="Cyt_P450_E_grp-I"/>
</dbReference>
<comment type="similarity">
    <text evidence="5 15">Belongs to the cytochrome P450 family.</text>
</comment>
<dbReference type="OrthoDB" id="2789670at2759"/>
<keyword evidence="8" id="KW-0256">Endoplasmic reticulum</keyword>
<comment type="subcellular location">
    <subcellularLocation>
        <location evidence="4">Endoplasmic reticulum membrane</location>
        <topology evidence="4">Peripheral membrane protein</topology>
    </subcellularLocation>
    <subcellularLocation>
        <location evidence="3">Microsome membrane</location>
        <topology evidence="3">Peripheral membrane protein</topology>
    </subcellularLocation>
</comment>
<dbReference type="FunFam" id="1.10.630.10:FF:000042">
    <property type="entry name" value="Cytochrome P450"/>
    <property type="match status" value="1"/>
</dbReference>
<dbReference type="PANTHER" id="PTHR24292:SF54">
    <property type="entry name" value="CYP9F3-RELATED"/>
    <property type="match status" value="1"/>
</dbReference>
<evidence type="ECO:0000256" key="4">
    <source>
        <dbReference type="ARBA" id="ARBA00004406"/>
    </source>
</evidence>
<evidence type="ECO:0000256" key="6">
    <source>
        <dbReference type="ARBA" id="ARBA00022617"/>
    </source>
</evidence>
<evidence type="ECO:0000256" key="11">
    <source>
        <dbReference type="ARBA" id="ARBA00023004"/>
    </source>
</evidence>
<evidence type="ECO:0000256" key="1">
    <source>
        <dbReference type="ARBA" id="ARBA00001971"/>
    </source>
</evidence>
<evidence type="ECO:0000313" key="17">
    <source>
        <dbReference type="EMBL" id="CAG9803578.1"/>
    </source>
</evidence>
<dbReference type="GO" id="GO:0005789">
    <property type="term" value="C:endoplasmic reticulum membrane"/>
    <property type="evidence" value="ECO:0007669"/>
    <property type="project" value="UniProtKB-SubCell"/>
</dbReference>
<keyword evidence="11 14" id="KW-0408">Iron</keyword>
<dbReference type="PROSITE" id="PS00086">
    <property type="entry name" value="CYTOCHROME_P450"/>
    <property type="match status" value="1"/>
</dbReference>
<comment type="cofactor">
    <cofactor evidence="1 14">
        <name>heme</name>
        <dbReference type="ChEBI" id="CHEBI:30413"/>
    </cofactor>
</comment>
<dbReference type="CDD" id="cd11056">
    <property type="entry name" value="CYP6-like"/>
    <property type="match status" value="1"/>
</dbReference>
<evidence type="ECO:0000256" key="8">
    <source>
        <dbReference type="ARBA" id="ARBA00022824"/>
    </source>
</evidence>
<dbReference type="EMBL" id="JN600619">
    <property type="protein sequence ID" value="AEO93230.1"/>
    <property type="molecule type" value="mRNA"/>
</dbReference>
<evidence type="ECO:0000256" key="15">
    <source>
        <dbReference type="RuleBase" id="RU000461"/>
    </source>
</evidence>
<dbReference type="AlphaFoldDB" id="J9PI83"/>
<evidence type="ECO:0000256" key="12">
    <source>
        <dbReference type="ARBA" id="ARBA00023033"/>
    </source>
</evidence>
<keyword evidence="6 14" id="KW-0349">Heme</keyword>
<evidence type="ECO:0000256" key="3">
    <source>
        <dbReference type="ARBA" id="ARBA00004174"/>
    </source>
</evidence>
<evidence type="ECO:0000256" key="9">
    <source>
        <dbReference type="ARBA" id="ARBA00022848"/>
    </source>
</evidence>
<evidence type="ECO:0000313" key="16">
    <source>
        <dbReference type="EMBL" id="AEO93230.1"/>
    </source>
</evidence>
<keyword evidence="7 14" id="KW-0479">Metal-binding</keyword>
<evidence type="ECO:0000313" key="18">
    <source>
        <dbReference type="Proteomes" id="UP001153620"/>
    </source>
</evidence>
<dbReference type="Gene3D" id="1.10.630.10">
    <property type="entry name" value="Cytochrome P450"/>
    <property type="match status" value="1"/>
</dbReference>
<dbReference type="GO" id="GO:0020037">
    <property type="term" value="F:heme binding"/>
    <property type="evidence" value="ECO:0007669"/>
    <property type="project" value="InterPro"/>
</dbReference>
<dbReference type="PANTHER" id="PTHR24292">
    <property type="entry name" value="CYTOCHROME P450"/>
    <property type="match status" value="1"/>
</dbReference>
<feature type="binding site" description="axial binding residue" evidence="14">
    <location>
        <position position="471"/>
    </location>
    <ligand>
        <name>heme</name>
        <dbReference type="ChEBI" id="CHEBI:30413"/>
    </ligand>
    <ligandPart>
        <name>Fe</name>
        <dbReference type="ChEBI" id="CHEBI:18248"/>
    </ligandPart>
</feature>
<keyword evidence="10 15" id="KW-0560">Oxidoreductase</keyword>
<dbReference type="Pfam" id="PF00067">
    <property type="entry name" value="p450"/>
    <property type="match status" value="1"/>
</dbReference>
<dbReference type="InterPro" id="IPR036396">
    <property type="entry name" value="Cyt_P450_sf"/>
</dbReference>
<dbReference type="EMBL" id="OU895878">
    <property type="protein sequence ID" value="CAG9803578.1"/>
    <property type="molecule type" value="Genomic_DNA"/>
</dbReference>
<evidence type="ECO:0000256" key="5">
    <source>
        <dbReference type="ARBA" id="ARBA00010617"/>
    </source>
</evidence>
<dbReference type="InterPro" id="IPR050476">
    <property type="entry name" value="Insect_CytP450_Detox"/>
</dbReference>
<dbReference type="Proteomes" id="UP001153620">
    <property type="component" value="Chromosome 2"/>
</dbReference>
<dbReference type="GO" id="GO:0016705">
    <property type="term" value="F:oxidoreductase activity, acting on paired donors, with incorporation or reduction of molecular oxygen"/>
    <property type="evidence" value="ECO:0007669"/>
    <property type="project" value="InterPro"/>
</dbReference>
<comment type="function">
    <text evidence="2">May be involved in the metabolism of insect hormones and in the breakdown of synthetic insecticides.</text>
</comment>
<keyword evidence="13" id="KW-0472">Membrane</keyword>
<gene>
    <name evidence="16" type="primary">CYP9AT2</name>
    <name evidence="17" type="ORF">CHIRRI_LOCUS6476</name>
</gene>
<name>J9PI83_9DIPT</name>
<proteinExistence type="evidence at transcript level"/>
<dbReference type="SUPFAM" id="SSF48264">
    <property type="entry name" value="Cytochrome P450"/>
    <property type="match status" value="1"/>
</dbReference>
<dbReference type="InterPro" id="IPR001128">
    <property type="entry name" value="Cyt_P450"/>
</dbReference>
<dbReference type="PRINTS" id="PR00463">
    <property type="entry name" value="EP450I"/>
</dbReference>
<keyword evidence="12 15" id="KW-0503">Monooxygenase</keyword>
<dbReference type="GO" id="GO:0005506">
    <property type="term" value="F:iron ion binding"/>
    <property type="evidence" value="ECO:0007669"/>
    <property type="project" value="InterPro"/>
</dbReference>
<keyword evidence="18" id="KW-1185">Reference proteome</keyword>
<evidence type="ECO:0000256" key="10">
    <source>
        <dbReference type="ARBA" id="ARBA00023002"/>
    </source>
</evidence>
<reference evidence="17" key="2">
    <citation type="submission" date="2022-01" db="EMBL/GenBank/DDBJ databases">
        <authorList>
            <person name="King R."/>
        </authorList>
    </citation>
    <scope>NUCLEOTIDE SEQUENCE</scope>
</reference>
<dbReference type="InterPro" id="IPR017972">
    <property type="entry name" value="Cyt_P450_CS"/>
</dbReference>
<accession>J9PI83</accession>
<evidence type="ECO:0000256" key="7">
    <source>
        <dbReference type="ARBA" id="ARBA00022723"/>
    </source>
</evidence>
<evidence type="ECO:0000256" key="2">
    <source>
        <dbReference type="ARBA" id="ARBA00003690"/>
    </source>
</evidence>
<dbReference type="PRINTS" id="PR00385">
    <property type="entry name" value="P450"/>
</dbReference>
<reference evidence="16" key="1">
    <citation type="submission" date="2011-08" db="EMBL/GenBank/DDBJ databases">
        <title>Characterization and transcriptional effects of multiple xenobiotics on CYP1A1 mRNA in the aquatic midge, Chironomus riparius.</title>
        <authorList>
            <person name="Prakash M.G."/>
            <person name="Choi J."/>
        </authorList>
    </citation>
    <scope>NUCLEOTIDE SEQUENCE</scope>
</reference>